<evidence type="ECO:0000256" key="2">
    <source>
        <dbReference type="SAM" id="SignalP"/>
    </source>
</evidence>
<name>A0A139A4J4_GONPJ</name>
<gene>
    <name evidence="3" type="ORF">M427DRAFT_421304</name>
</gene>
<keyword evidence="4" id="KW-1185">Reference proteome</keyword>
<keyword evidence="2" id="KW-0732">Signal</keyword>
<accession>A0A139A4J4</accession>
<proteinExistence type="predicted"/>
<feature type="region of interest" description="Disordered" evidence="1">
    <location>
        <begin position="111"/>
        <end position="131"/>
    </location>
</feature>
<feature type="chain" id="PRO_5007295965" evidence="2">
    <location>
        <begin position="29"/>
        <end position="131"/>
    </location>
</feature>
<protein>
    <submittedName>
        <fullName evidence="3">Uncharacterized protein</fullName>
    </submittedName>
</protein>
<evidence type="ECO:0000256" key="1">
    <source>
        <dbReference type="SAM" id="MobiDB-lite"/>
    </source>
</evidence>
<sequence length="131" mass="13404">MRACGRHSGASVVAALLLIACGANIASALCADSSACIDISALPDTLAGTVTGQGQDGVLLRLALPVQSPDPRNLVVFALTADGTKTLGEARLHAVQSSALTPVTSLSQPTSRRIISASTSTTRPRLQRRLS</sequence>
<reference evidence="3 4" key="1">
    <citation type="journal article" date="2015" name="Genome Biol. Evol.">
        <title>Phylogenomic analyses indicate that early fungi evolved digesting cell walls of algal ancestors of land plants.</title>
        <authorList>
            <person name="Chang Y."/>
            <person name="Wang S."/>
            <person name="Sekimoto S."/>
            <person name="Aerts A.L."/>
            <person name="Choi C."/>
            <person name="Clum A."/>
            <person name="LaButti K.M."/>
            <person name="Lindquist E.A."/>
            <person name="Yee Ngan C."/>
            <person name="Ohm R.A."/>
            <person name="Salamov A.A."/>
            <person name="Grigoriev I.V."/>
            <person name="Spatafora J.W."/>
            <person name="Berbee M.L."/>
        </authorList>
    </citation>
    <scope>NUCLEOTIDE SEQUENCE [LARGE SCALE GENOMIC DNA]</scope>
    <source>
        <strain evidence="3 4">JEL478</strain>
    </source>
</reference>
<feature type="signal peptide" evidence="2">
    <location>
        <begin position="1"/>
        <end position="28"/>
    </location>
</feature>
<dbReference type="Proteomes" id="UP000070544">
    <property type="component" value="Unassembled WGS sequence"/>
</dbReference>
<dbReference type="PROSITE" id="PS51257">
    <property type="entry name" value="PROKAR_LIPOPROTEIN"/>
    <property type="match status" value="1"/>
</dbReference>
<organism evidence="3 4">
    <name type="scientific">Gonapodya prolifera (strain JEL478)</name>
    <name type="common">Monoblepharis prolifera</name>
    <dbReference type="NCBI Taxonomy" id="1344416"/>
    <lineage>
        <taxon>Eukaryota</taxon>
        <taxon>Fungi</taxon>
        <taxon>Fungi incertae sedis</taxon>
        <taxon>Chytridiomycota</taxon>
        <taxon>Chytridiomycota incertae sedis</taxon>
        <taxon>Monoblepharidomycetes</taxon>
        <taxon>Monoblepharidales</taxon>
        <taxon>Gonapodyaceae</taxon>
        <taxon>Gonapodya</taxon>
    </lineage>
</organism>
<dbReference type="AlphaFoldDB" id="A0A139A4J4"/>
<evidence type="ECO:0000313" key="4">
    <source>
        <dbReference type="Proteomes" id="UP000070544"/>
    </source>
</evidence>
<evidence type="ECO:0000313" key="3">
    <source>
        <dbReference type="EMBL" id="KXS11710.1"/>
    </source>
</evidence>
<dbReference type="EMBL" id="KQ965797">
    <property type="protein sequence ID" value="KXS11710.1"/>
    <property type="molecule type" value="Genomic_DNA"/>
</dbReference>
<feature type="compositionally biased region" description="Low complexity" evidence="1">
    <location>
        <begin position="111"/>
        <end position="124"/>
    </location>
</feature>